<gene>
    <name evidence="3" type="ORF">SAMN05216581_4773</name>
</gene>
<proteinExistence type="predicted"/>
<organism evidence="3 4">
    <name type="scientific">Pseudomonas asplenii</name>
    <dbReference type="NCBI Taxonomy" id="53407"/>
    <lineage>
        <taxon>Bacteria</taxon>
        <taxon>Pseudomonadati</taxon>
        <taxon>Pseudomonadota</taxon>
        <taxon>Gammaproteobacteria</taxon>
        <taxon>Pseudomonadales</taxon>
        <taxon>Pseudomonadaceae</taxon>
        <taxon>Pseudomonas</taxon>
    </lineage>
</organism>
<name>A0A1H6NYY9_9PSED</name>
<dbReference type="InterPro" id="IPR046538">
    <property type="entry name" value="DUF6603"/>
</dbReference>
<reference evidence="3 4" key="1">
    <citation type="submission" date="2016-10" db="EMBL/GenBank/DDBJ databases">
        <authorList>
            <person name="de Groot N.N."/>
        </authorList>
    </citation>
    <scope>NUCLEOTIDE SEQUENCE [LARGE SCALE GENOMIC DNA]</scope>
    <source>
        <strain evidence="3 4">LMG 2158</strain>
    </source>
</reference>
<feature type="compositionally biased region" description="Acidic residues" evidence="1">
    <location>
        <begin position="636"/>
        <end position="647"/>
    </location>
</feature>
<protein>
    <recommendedName>
        <fullName evidence="2">DUF6603 domain-containing protein</fullName>
    </recommendedName>
</protein>
<feature type="region of interest" description="Disordered" evidence="1">
    <location>
        <begin position="608"/>
        <end position="648"/>
    </location>
</feature>
<dbReference type="EMBL" id="LT629972">
    <property type="protein sequence ID" value="SEI22300.1"/>
    <property type="molecule type" value="Genomic_DNA"/>
</dbReference>
<dbReference type="Pfam" id="PF20248">
    <property type="entry name" value="DUF6603"/>
    <property type="match status" value="1"/>
</dbReference>
<sequence>MDAKELLAELRKGFPEAQRSGVLNTAKLPGTPCSAVFKTLGLPEELTLHSKQGWVESDKAYVLHGYADNTLLGVKKPSVFLRVQPEDPGCQVLLGINLPVNWQFTAAFPNASYPILNTLACRSLLVASGSISAPLGWLQQVSEVRPADEVPAVDGKRLVAGPGASLFGWDSDASDLIGVDTLLTLLREPTLKVAISMGLVGSAPANPLDQSALLVADNLPAQYRNDSSLLRRNETWCGFNRASNSVSQAYLSLHAVGDKGWDICPGLINLSDVQLRFSTLRPQNRDSILSFALQGVFTLGGLPLLIKGHLPGKILSGGLDPAQPAPSLTTFVNKLFKYDLPGQMTIERLEFWAKTKESRYGAALSIEGHCRFDIDRERFLAFHRLEMSMQRDLQGVSGRLAGGFSINEDNEFDIDIDLASETKKITGGWTNHGSPPSLNDLLRALHLPPIGELPGGLQLHLSEAHFTFQDESGALSFALDFNAQLTTTQDPTGKRSSEALLVAGRRSKNDPWGYLYAMDLALKLDLSLDSIPLAGKLIPADSDRLGIERVRLIAASKVLPPIPADSTLAVLSEQSLDGGLSLAVDLKVGSEPSKTLMVRFGGQAKTPQVAGPAKPIMPATPIKPVQPAKPVAQAEPEPELPEDEEQPSADKVAWIKIQRALGPLRLQRIGFSMTDKGAVAVLLDAGLDTRGLSIMLSGLQANIPLLGGASAPTFDLAGLAVQYRSSELSIGGALSRFGTREQPTYSGQLAVSAGRFGATALGSYTEVYGRPSFTAFTFIDVPLGGPPCFFVTGLAAGVGFNRTLRLPEVDKVGQFPLIQAAMGTFTEQQAMDSLNKCMEPAADQDWFAAGVRFSSFKMIESFALLTLSFGARSEVALLGQSTLSLPPSTSKKRALTVVYAELLLKASLQLEEGLLAVNAQLSSTSWVFSRDARLTGGFAFYLWFGNSPYAGDFVVTLGGYHPQFKVPAHYPQVPRLGLNWRVSDKLTIKGELYFALTPSVIMAGGLLDATWQSSGVQAWFQVQTHFLIRFKPFSYRISATVSIGVSVKVDLWLSSYTLNARVNANLDLWGPDFGGLALVDLSVVSFTIDFGDQKRPSDTPIDWQEFRESFLPGPAELKPGQPPPTQSPLIGISAPSGLLGTVELRGKSWWKVDPANLRLVLSNPIPVTEVSGHLAPTQDDWNRNLGVAPMNKPQGSLTSTLSLSIQRTDNKDVGSWSSQALLGSVPAGLWGNGGATLQDPAMLANALIGLELRPVPHVAQGSLSVLVSRLQVPTPIPLTVTCSNSKPDNAFYEPGNTLAQLGESLSSQQSSKKRNDILAALHRQHQATATRLDLSKTASAAPDLFRAAPYRCSLGAA</sequence>
<evidence type="ECO:0000313" key="4">
    <source>
        <dbReference type="Proteomes" id="UP000182272"/>
    </source>
</evidence>
<feature type="domain" description="DUF6603" evidence="2">
    <location>
        <begin position="657"/>
        <end position="1111"/>
    </location>
</feature>
<accession>A0A1H6NYY9</accession>
<evidence type="ECO:0000256" key="1">
    <source>
        <dbReference type="SAM" id="MobiDB-lite"/>
    </source>
</evidence>
<evidence type="ECO:0000313" key="3">
    <source>
        <dbReference type="EMBL" id="SEI22300.1"/>
    </source>
</evidence>
<dbReference type="Proteomes" id="UP000182272">
    <property type="component" value="Chromosome I"/>
</dbReference>
<dbReference type="RefSeq" id="WP_019361154.1">
    <property type="nucleotide sequence ID" value="NZ_LT629972.1"/>
</dbReference>
<evidence type="ECO:0000259" key="2">
    <source>
        <dbReference type="Pfam" id="PF20248"/>
    </source>
</evidence>